<feature type="compositionally biased region" description="Polar residues" evidence="1">
    <location>
        <begin position="181"/>
        <end position="196"/>
    </location>
</feature>
<feature type="compositionally biased region" description="Basic and acidic residues" evidence="1">
    <location>
        <begin position="120"/>
        <end position="134"/>
    </location>
</feature>
<feature type="compositionally biased region" description="Basic and acidic residues" evidence="1">
    <location>
        <begin position="545"/>
        <end position="557"/>
    </location>
</feature>
<dbReference type="OMA" id="GSGIDNH"/>
<name>F7W611_SORMK</name>
<feature type="region of interest" description="Disordered" evidence="1">
    <location>
        <begin position="934"/>
        <end position="1077"/>
    </location>
</feature>
<comment type="caution">
    <text evidence="2">The sequence shown here is derived from an EMBL/GenBank/DDBJ whole genome shotgun (WGS) entry which is preliminary data.</text>
</comment>
<feature type="compositionally biased region" description="Basic and acidic residues" evidence="1">
    <location>
        <begin position="438"/>
        <end position="449"/>
    </location>
</feature>
<feature type="compositionally biased region" description="Low complexity" evidence="1">
    <location>
        <begin position="1438"/>
        <end position="1464"/>
    </location>
</feature>
<feature type="compositionally biased region" description="Polar residues" evidence="1">
    <location>
        <begin position="409"/>
        <end position="421"/>
    </location>
</feature>
<feature type="compositionally biased region" description="Polar residues" evidence="1">
    <location>
        <begin position="1148"/>
        <end position="1164"/>
    </location>
</feature>
<feature type="compositionally biased region" description="Polar residues" evidence="1">
    <location>
        <begin position="888"/>
        <end position="905"/>
    </location>
</feature>
<dbReference type="OrthoDB" id="5244599at2759"/>
<feature type="compositionally biased region" description="Low complexity" evidence="1">
    <location>
        <begin position="1123"/>
        <end position="1143"/>
    </location>
</feature>
<feature type="compositionally biased region" description="Basic and acidic residues" evidence="1">
    <location>
        <begin position="37"/>
        <end position="55"/>
    </location>
</feature>
<feature type="region of interest" description="Disordered" evidence="1">
    <location>
        <begin position="333"/>
        <end position="362"/>
    </location>
</feature>
<feature type="compositionally biased region" description="Basic and acidic residues" evidence="1">
    <location>
        <begin position="238"/>
        <end position="262"/>
    </location>
</feature>
<feature type="region of interest" description="Disordered" evidence="1">
    <location>
        <begin position="1234"/>
        <end position="1286"/>
    </location>
</feature>
<feature type="compositionally biased region" description="Low complexity" evidence="1">
    <location>
        <begin position="1503"/>
        <end position="1522"/>
    </location>
</feature>
<dbReference type="EMBL" id="CABT02000032">
    <property type="protein sequence ID" value="CCC12949.1"/>
    <property type="molecule type" value="Genomic_DNA"/>
</dbReference>
<protein>
    <submittedName>
        <fullName evidence="2">WGS project CABT00000000 data, contig 2.32</fullName>
    </submittedName>
</protein>
<feature type="compositionally biased region" description="Low complexity" evidence="1">
    <location>
        <begin position="1056"/>
        <end position="1065"/>
    </location>
</feature>
<feature type="region of interest" description="Disordered" evidence="1">
    <location>
        <begin position="475"/>
        <end position="732"/>
    </location>
</feature>
<feature type="region of interest" description="Disordered" evidence="1">
    <location>
        <begin position="383"/>
        <end position="459"/>
    </location>
</feature>
<keyword evidence="3" id="KW-1185">Reference proteome</keyword>
<feature type="compositionally biased region" description="Basic and acidic residues" evidence="1">
    <location>
        <begin position="480"/>
        <end position="514"/>
    </location>
</feature>
<feature type="compositionally biased region" description="Basic and acidic residues" evidence="1">
    <location>
        <begin position="615"/>
        <end position="627"/>
    </location>
</feature>
<evidence type="ECO:0000313" key="2">
    <source>
        <dbReference type="EMBL" id="CCC12949.1"/>
    </source>
</evidence>
<dbReference type="VEuPathDB" id="FungiDB:SMAC_06091"/>
<feature type="region of interest" description="Disordered" evidence="1">
    <location>
        <begin position="1491"/>
        <end position="1538"/>
    </location>
</feature>
<feature type="compositionally biased region" description="Basic and acidic residues" evidence="1">
    <location>
        <begin position="199"/>
        <end position="210"/>
    </location>
</feature>
<feature type="compositionally biased region" description="Low complexity" evidence="1">
    <location>
        <begin position="628"/>
        <end position="640"/>
    </location>
</feature>
<reference evidence="2 3" key="1">
    <citation type="journal article" date="2010" name="PLoS Genet.">
        <title>De novo assembly of a 40 Mb eukaryotic genome from short sequence reads: Sordaria macrospora, a model organism for fungal morphogenesis.</title>
        <authorList>
            <person name="Nowrousian M."/>
            <person name="Stajich J."/>
            <person name="Chu M."/>
            <person name="Engh I."/>
            <person name="Espagne E."/>
            <person name="Halliday K."/>
            <person name="Kamerewerd J."/>
            <person name="Kempken F."/>
            <person name="Knab B."/>
            <person name="Kuo H.C."/>
            <person name="Osiewacz H.D."/>
            <person name="Poeggeler S."/>
            <person name="Read N."/>
            <person name="Seiler S."/>
            <person name="Smith K."/>
            <person name="Zickler D."/>
            <person name="Kueck U."/>
            <person name="Freitag M."/>
        </authorList>
    </citation>
    <scope>NUCLEOTIDE SEQUENCE [LARGE SCALE GENOMIC DNA]</scope>
    <source>
        <strain evidence="3">ATCC MYA-333 / DSM 997 / K(L3346) / K-hell</strain>
        <tissue evidence="2">Mycelium</tissue>
    </source>
</reference>
<evidence type="ECO:0000256" key="1">
    <source>
        <dbReference type="SAM" id="MobiDB-lite"/>
    </source>
</evidence>
<evidence type="ECO:0000313" key="3">
    <source>
        <dbReference type="Proteomes" id="UP000001881"/>
    </source>
</evidence>
<feature type="region of interest" description="Disordered" evidence="1">
    <location>
        <begin position="1321"/>
        <end position="1464"/>
    </location>
</feature>
<feature type="compositionally biased region" description="Polar residues" evidence="1">
    <location>
        <begin position="17"/>
        <end position="34"/>
    </location>
</feature>
<gene>
    <name evidence="2" type="ORF">SMAC_06091</name>
</gene>
<dbReference type="Proteomes" id="UP000001881">
    <property type="component" value="Unassembled WGS sequence"/>
</dbReference>
<feature type="region of interest" description="Disordered" evidence="1">
    <location>
        <begin position="1116"/>
        <end position="1185"/>
    </location>
</feature>
<feature type="compositionally biased region" description="Polar residues" evidence="1">
    <location>
        <begin position="660"/>
        <end position="671"/>
    </location>
</feature>
<feature type="region of interest" description="Disordered" evidence="1">
    <location>
        <begin position="789"/>
        <end position="816"/>
    </location>
</feature>
<dbReference type="eggNOG" id="ENOG502RMV6">
    <property type="taxonomic scope" value="Eukaryota"/>
</dbReference>
<sequence>MASTHRDHLPGAYPDSNPATPNEQGLAPQNQTYIQGHDQRNKLHKSADPRSHNFSDARLGNIESQPIENKSDVSQRRFYGSSSGEAVGGGFYNHGNDPTMFNSNHPRVSELPRPSVSLENTDREPAFGDQHEYTFSKPVPTVAKEQGFREVDARQAPQQGFREVDSRPDVESHPAARRESVATSSQGADEQLSNIGDKSSNDDAASRSDDASGAAPYWGDLPKASQGGIYNTVTGHGSAHDDHDEHHHLPQRSAEDSDDRTHVTGLGTDVPSGGVYNTVAGHGSNDEESRRHLEESNNNNLKVNIPEPRHGGAATINSTDAVFDAPLAAVPEDKPLASDNFSQAPTNAPDAGTVTGTDRKDLAPGFLPELAAADDAKLLADSAANRKQRAGSTDNGNVFDAHAHDSYQKDSATSAGSNARNTDLKTQRAFPLTGKHPTTVDDAMRKDDAASSANQHPLRHKEAFAAGAAGLGAGALAKKHHDDRDAQKNLGEDTLSKEWDTVPENLDHPARNHPDGGAAAAVSHRRKSQELDEAGVIPISGSTLEKMKTKEEEKPLGEDTLDVWDTTPENLQKPASHHSAHAAAVQQPSAEHRLAKEPSPAESDSTGEKKHRAPKDKGRNKLVKKDAALAAGTGAAAGYGLSHHHKKDDKDAAAADQNQRKSFSGPSAHQSTDLDQKRRASEAAPVSHHRNPSDAQSSIPAVPAVGAVSTNAPSHGLSQAQRDHAPASKIPVAVDNNTHDKLNSNTARAGMAGAALAGVAGGIGAAKYASAEDNKQTIHPERDVSQVTGGVGAPAAAGTGPVTSGGMYHTENSRQAPADLEHPRHALSPPTQHAADFTANPTGVKPNEKLARNTAQEPGYNMLMSGTPSGAQPMSTHGHLGKHHKTTSQPGNYNTLASGTPSGVDTTAPVIKDTENRSPINPADHMILASSLPSHKSEKQQGPTTQQPGDYNHLNTGTPSGVAIDNANVGRARSEDQPRTTQQPGNYKHLATGTPSGVIAGATSHQQPSARRASEGVKHNAPTDAVRTDSEEGLYNKLSSGTPSGVKISPHHSPRGSHSSAGPAAMTEPVTRADHQDKDGIYRTLASGTVTGVNVAAMHDNRDKAKDDIKDEIHEQSTTNTLAAKSAAQQAAAQPAHTSQHSAVTPVVRSTQYGGPSESETTGADQRGLPPAESQPKAALPPAESQPIAALPPAESQSKSGHGHSAVVMPTSLHQHKNQNQNQVSDLSAIPTTTRRTQDHYKPVLSAEPPQQFMSPEVMPDAYTTSVPGRNSGAGSGPSVAPATTEPMRAKHMSPEVMPDTYTASAPGHSGAEKINRSIPELTATGPSFPSAGDRAEHVPESTTERSPYPSAGNRAEEATKHMSPQVMPEAYTASVPGHSGAEKTNNGIPLESGVTGRVYPTIGHEHAQPEKHMSPEEMPSAYTASAPGHSVGAEKPSSATANDNNASAAPRSSTSPSTSTTSSLVNPALAAASGAWSAASNVASSAISGLTGGGGHGQKNTSEGQGASGKQQQQQHSSVVGIHKPVPHKCRHCGQDNDVSEVVETALRGLKGEQGQQGESGMGRLH</sequence>
<accession>F7W611</accession>
<dbReference type="InParanoid" id="F7W611"/>
<feature type="compositionally biased region" description="Basic and acidic residues" evidence="1">
    <location>
        <begin position="672"/>
        <end position="681"/>
    </location>
</feature>
<feature type="compositionally biased region" description="Polar residues" evidence="1">
    <location>
        <begin position="708"/>
        <end position="720"/>
    </location>
</feature>
<dbReference type="HOGENOM" id="CLU_260854_0_0_1"/>
<feature type="compositionally biased region" description="Low complexity" evidence="1">
    <location>
        <begin position="793"/>
        <end position="806"/>
    </location>
</feature>
<feature type="compositionally biased region" description="Basic and acidic residues" evidence="1">
    <location>
        <begin position="162"/>
        <end position="180"/>
    </location>
</feature>
<feature type="compositionally biased region" description="Basic and acidic residues" evidence="1">
    <location>
        <begin position="284"/>
        <end position="295"/>
    </location>
</feature>
<feature type="region of interest" description="Disordered" evidence="1">
    <location>
        <begin position="868"/>
        <end position="922"/>
    </location>
</feature>
<organism evidence="2 3">
    <name type="scientific">Sordaria macrospora (strain ATCC MYA-333 / DSM 997 / K(L3346) / K-hell)</name>
    <dbReference type="NCBI Taxonomy" id="771870"/>
    <lineage>
        <taxon>Eukaryota</taxon>
        <taxon>Fungi</taxon>
        <taxon>Dikarya</taxon>
        <taxon>Ascomycota</taxon>
        <taxon>Pezizomycotina</taxon>
        <taxon>Sordariomycetes</taxon>
        <taxon>Sordariomycetidae</taxon>
        <taxon>Sordariales</taxon>
        <taxon>Sordariaceae</taxon>
        <taxon>Sordaria</taxon>
    </lineage>
</organism>
<proteinExistence type="predicted"/>
<feature type="compositionally biased region" description="Basic and acidic residues" evidence="1">
    <location>
        <begin position="1404"/>
        <end position="1416"/>
    </location>
</feature>
<feature type="compositionally biased region" description="Basic and acidic residues" evidence="1">
    <location>
        <begin position="1334"/>
        <end position="1344"/>
    </location>
</feature>
<feature type="region of interest" description="Disordered" evidence="1">
    <location>
        <begin position="1"/>
        <end position="315"/>
    </location>
</feature>
<feature type="compositionally biased region" description="Polar residues" evidence="1">
    <location>
        <begin position="940"/>
        <end position="959"/>
    </location>
</feature>